<name>A0A0E9PJM0_ANGAN</name>
<organism evidence="1">
    <name type="scientific">Anguilla anguilla</name>
    <name type="common">European freshwater eel</name>
    <name type="synonym">Muraena anguilla</name>
    <dbReference type="NCBI Taxonomy" id="7936"/>
    <lineage>
        <taxon>Eukaryota</taxon>
        <taxon>Metazoa</taxon>
        <taxon>Chordata</taxon>
        <taxon>Craniata</taxon>
        <taxon>Vertebrata</taxon>
        <taxon>Euteleostomi</taxon>
        <taxon>Actinopterygii</taxon>
        <taxon>Neopterygii</taxon>
        <taxon>Teleostei</taxon>
        <taxon>Anguilliformes</taxon>
        <taxon>Anguillidae</taxon>
        <taxon>Anguilla</taxon>
    </lineage>
</organism>
<sequence length="36" mass="4243">MLQVKTTGLLLPGKCCQRSMYHLKRIRLYFLKSKST</sequence>
<dbReference type="EMBL" id="GBXM01104322">
    <property type="protein sequence ID" value="JAH04255.1"/>
    <property type="molecule type" value="Transcribed_RNA"/>
</dbReference>
<proteinExistence type="predicted"/>
<reference evidence="1" key="1">
    <citation type="submission" date="2014-11" db="EMBL/GenBank/DDBJ databases">
        <authorList>
            <person name="Amaro Gonzalez C."/>
        </authorList>
    </citation>
    <scope>NUCLEOTIDE SEQUENCE</scope>
</reference>
<evidence type="ECO:0000313" key="1">
    <source>
        <dbReference type="EMBL" id="JAH04255.1"/>
    </source>
</evidence>
<accession>A0A0E9PJM0</accession>
<protein>
    <submittedName>
        <fullName evidence="1">Uncharacterized protein</fullName>
    </submittedName>
</protein>
<reference evidence="1" key="2">
    <citation type="journal article" date="2015" name="Fish Shellfish Immunol.">
        <title>Early steps in the European eel (Anguilla anguilla)-Vibrio vulnificus interaction in the gills: Role of the RtxA13 toxin.</title>
        <authorList>
            <person name="Callol A."/>
            <person name="Pajuelo D."/>
            <person name="Ebbesson L."/>
            <person name="Teles M."/>
            <person name="MacKenzie S."/>
            <person name="Amaro C."/>
        </authorList>
    </citation>
    <scope>NUCLEOTIDE SEQUENCE</scope>
</reference>
<dbReference type="AlphaFoldDB" id="A0A0E9PJM0"/>